<accession>I0YP37</accession>
<keyword evidence="4" id="KW-1185">Reference proteome</keyword>
<dbReference type="InterPro" id="IPR006629">
    <property type="entry name" value="LITAF"/>
</dbReference>
<reference evidence="3 4" key="1">
    <citation type="journal article" date="2012" name="Genome Biol.">
        <title>The genome of the polar eukaryotic microalga coccomyxa subellipsoidea reveals traits of cold adaptation.</title>
        <authorList>
            <person name="Blanc G."/>
            <person name="Agarkova I."/>
            <person name="Grimwood J."/>
            <person name="Kuo A."/>
            <person name="Brueggeman A."/>
            <person name="Dunigan D."/>
            <person name="Gurnon J."/>
            <person name="Ladunga I."/>
            <person name="Lindquist E."/>
            <person name="Lucas S."/>
            <person name="Pangilinan J."/>
            <person name="Proschold T."/>
            <person name="Salamov A."/>
            <person name="Schmutz J."/>
            <person name="Weeks D."/>
            <person name="Yamada T."/>
            <person name="Claverie J.M."/>
            <person name="Grigoriev I."/>
            <person name="Van Etten J."/>
            <person name="Lomsadze A."/>
            <person name="Borodovsky M."/>
        </authorList>
    </citation>
    <scope>NUCLEOTIDE SEQUENCE [LARGE SCALE GENOMIC DNA]</scope>
    <source>
        <strain evidence="3 4">C-169</strain>
    </source>
</reference>
<name>I0YP37_COCSC</name>
<dbReference type="AlphaFoldDB" id="I0YP37"/>
<dbReference type="KEGG" id="csl:COCSUDRAFT_34055"/>
<dbReference type="SMART" id="SM00714">
    <property type="entry name" value="LITAF"/>
    <property type="match status" value="1"/>
</dbReference>
<organism evidence="3 4">
    <name type="scientific">Coccomyxa subellipsoidea (strain C-169)</name>
    <name type="common">Green microalga</name>
    <dbReference type="NCBI Taxonomy" id="574566"/>
    <lineage>
        <taxon>Eukaryota</taxon>
        <taxon>Viridiplantae</taxon>
        <taxon>Chlorophyta</taxon>
        <taxon>core chlorophytes</taxon>
        <taxon>Trebouxiophyceae</taxon>
        <taxon>Trebouxiophyceae incertae sedis</taxon>
        <taxon>Coccomyxaceae</taxon>
        <taxon>Coccomyxa</taxon>
        <taxon>Coccomyxa subellipsoidea</taxon>
    </lineage>
</organism>
<keyword evidence="1" id="KW-0812">Transmembrane</keyword>
<gene>
    <name evidence="3" type="ORF">COCSUDRAFT_34055</name>
</gene>
<dbReference type="Proteomes" id="UP000007264">
    <property type="component" value="Unassembled WGS sequence"/>
</dbReference>
<evidence type="ECO:0000256" key="1">
    <source>
        <dbReference type="SAM" id="Phobius"/>
    </source>
</evidence>
<protein>
    <recommendedName>
        <fullName evidence="2">LITAF domain-containing protein</fullName>
    </recommendedName>
</protein>
<dbReference type="RefSeq" id="XP_005644700.1">
    <property type="nucleotide sequence ID" value="XM_005644643.1"/>
</dbReference>
<proteinExistence type="predicted"/>
<feature type="domain" description="LITAF" evidence="2">
    <location>
        <begin position="123"/>
        <end position="183"/>
    </location>
</feature>
<keyword evidence="1" id="KW-1133">Transmembrane helix</keyword>
<keyword evidence="1" id="KW-0472">Membrane</keyword>
<dbReference type="EMBL" id="AGSI01000016">
    <property type="protein sequence ID" value="EIE20156.1"/>
    <property type="molecule type" value="Genomic_DNA"/>
</dbReference>
<evidence type="ECO:0000313" key="3">
    <source>
        <dbReference type="EMBL" id="EIE20156.1"/>
    </source>
</evidence>
<feature type="transmembrane region" description="Helical" evidence="1">
    <location>
        <begin position="144"/>
        <end position="165"/>
    </location>
</feature>
<dbReference type="OrthoDB" id="10311510at2759"/>
<dbReference type="GeneID" id="17038132"/>
<dbReference type="Pfam" id="PF10601">
    <property type="entry name" value="zf-LITAF-like"/>
    <property type="match status" value="1"/>
</dbReference>
<sequence>MANSTAIIDGPKENLPVTHPNGVLVMPLPPNSGELPASIPAGYPEDVKLRGFDGVHKPNEVGTSAGPTPQFYYNQPGYQDLQGQPAPVAQGMSVGPMSANAPLYCPPTQDGPAFLGATIGHEPIPIHCGACGFRGMSHVIKTRGWAYGMWGLMTLGLGLLCHVGMDTHHFCPQCKKHVADAKLM</sequence>
<evidence type="ECO:0000259" key="2">
    <source>
        <dbReference type="SMART" id="SM00714"/>
    </source>
</evidence>
<evidence type="ECO:0000313" key="4">
    <source>
        <dbReference type="Proteomes" id="UP000007264"/>
    </source>
</evidence>
<comment type="caution">
    <text evidence="3">The sequence shown here is derived from an EMBL/GenBank/DDBJ whole genome shotgun (WGS) entry which is preliminary data.</text>
</comment>